<feature type="region of interest" description="Disordered" evidence="1">
    <location>
        <begin position="514"/>
        <end position="542"/>
    </location>
</feature>
<feature type="domain" description="Arrestin C-terminal-like" evidence="2">
    <location>
        <begin position="170"/>
        <end position="301"/>
    </location>
</feature>
<gene>
    <name evidence="3" type="ORF">MFLAVUS_002286</name>
</gene>
<protein>
    <recommendedName>
        <fullName evidence="2">Arrestin C-terminal-like domain-containing protein</fullName>
    </recommendedName>
</protein>
<feature type="compositionally biased region" description="Polar residues" evidence="1">
    <location>
        <begin position="391"/>
        <end position="410"/>
    </location>
</feature>
<dbReference type="InterPro" id="IPR011022">
    <property type="entry name" value="Arrestin_C-like"/>
</dbReference>
<sequence length="564" mass="64646">MLTRHLTSKIIDIRLEEEKFYFPGETIKGLVIVHPKSAIKANLIQLKFSGQVYIHLKEKETSTLFQNTLVLAVDQDNKSKQTILDASEHTFPFQFIVPKNLNLPSSMEFGKKGHIRYTINALLDRPMLPESLCPKVEYVVLLLEFIDIGKDQFKVPQEKSLDIMLPRAKYNQKCMVRASMPRLGFTRGDIVPLKVIIDHFTSFSRKDGVTIDLVRTVEIRTTRHTVFKETVIRSTPYSIDIKSPHYKQTLLCQLSIPTSTPPSIRYKDKVLRFHYKVRVTVSFGGKNNCVLDLPIVVGTWPRAAVPIDDDDDEGENKYSHDNVLSDDDDDDEGNTEQEEDDIESLRSTTDVEGRTNSGILPSWHTNNSSTSTLTTAHRHSNGGESTLVGRSDSNASKTSNRSYNSVSSWRSTRSWEYNQQNINLTRNTSQITTVSSPDRLPSYYSDSLYPNHHHQQQQHHNINRNSQQYQRPLIYQQTNRSVYSSSREETEPDVPTHILEPLTNHFIPLTSPIHEQQEPHYSTTYLSSSEDDSDDDDDDGDLLAIIKRKERKERKQQQLKNKTS</sequence>
<dbReference type="InterPro" id="IPR014752">
    <property type="entry name" value="Arrestin-like_C"/>
</dbReference>
<dbReference type="Pfam" id="PF00339">
    <property type="entry name" value="Arrestin_N"/>
    <property type="match status" value="1"/>
</dbReference>
<dbReference type="Proteomes" id="UP001473302">
    <property type="component" value="Unassembled WGS sequence"/>
</dbReference>
<dbReference type="InterPro" id="IPR011021">
    <property type="entry name" value="Arrestin-like_N"/>
</dbReference>
<accession>A0ABP9YPV1</accession>
<evidence type="ECO:0000259" key="2">
    <source>
        <dbReference type="SMART" id="SM01017"/>
    </source>
</evidence>
<dbReference type="PANTHER" id="PTHR11188:SF17">
    <property type="entry name" value="FI21816P1"/>
    <property type="match status" value="1"/>
</dbReference>
<reference evidence="3 4" key="1">
    <citation type="submission" date="2024-04" db="EMBL/GenBank/DDBJ databases">
        <title>genome sequences of Mucor flavus KT1a and Helicostylum pulchrum KT1b strains isolated from the surface of a dry-aged beef.</title>
        <authorList>
            <person name="Toyotome T."/>
            <person name="Hosono M."/>
            <person name="Torimaru M."/>
            <person name="Fukuda K."/>
            <person name="Mikami N."/>
        </authorList>
    </citation>
    <scope>NUCLEOTIDE SEQUENCE [LARGE SCALE GENOMIC DNA]</scope>
    <source>
        <strain evidence="3 4">KT1a</strain>
    </source>
</reference>
<evidence type="ECO:0000313" key="3">
    <source>
        <dbReference type="EMBL" id="GAA5808887.1"/>
    </source>
</evidence>
<dbReference type="Pfam" id="PF02752">
    <property type="entry name" value="Arrestin_C"/>
    <property type="match status" value="1"/>
</dbReference>
<evidence type="ECO:0000256" key="1">
    <source>
        <dbReference type="SAM" id="MobiDB-lite"/>
    </source>
</evidence>
<proteinExistence type="predicted"/>
<dbReference type="Gene3D" id="2.60.40.640">
    <property type="match status" value="2"/>
</dbReference>
<dbReference type="InterPro" id="IPR014756">
    <property type="entry name" value="Ig_E-set"/>
</dbReference>
<keyword evidence="4" id="KW-1185">Reference proteome</keyword>
<evidence type="ECO:0000313" key="4">
    <source>
        <dbReference type="Proteomes" id="UP001473302"/>
    </source>
</evidence>
<dbReference type="InterPro" id="IPR050357">
    <property type="entry name" value="Arrestin_domain-protein"/>
</dbReference>
<feature type="region of interest" description="Disordered" evidence="1">
    <location>
        <begin position="306"/>
        <end position="410"/>
    </location>
</feature>
<dbReference type="EMBL" id="BAABUK010000004">
    <property type="protein sequence ID" value="GAA5808887.1"/>
    <property type="molecule type" value="Genomic_DNA"/>
</dbReference>
<feature type="region of interest" description="Disordered" evidence="1">
    <location>
        <begin position="428"/>
        <end position="461"/>
    </location>
</feature>
<name>A0ABP9YPV1_9FUNG</name>
<organism evidence="3 4">
    <name type="scientific">Mucor flavus</name>
    <dbReference type="NCBI Taxonomy" id="439312"/>
    <lineage>
        <taxon>Eukaryota</taxon>
        <taxon>Fungi</taxon>
        <taxon>Fungi incertae sedis</taxon>
        <taxon>Mucoromycota</taxon>
        <taxon>Mucoromycotina</taxon>
        <taxon>Mucoromycetes</taxon>
        <taxon>Mucorales</taxon>
        <taxon>Mucorineae</taxon>
        <taxon>Mucoraceae</taxon>
        <taxon>Mucor</taxon>
    </lineage>
</organism>
<dbReference type="SMART" id="SM01017">
    <property type="entry name" value="Arrestin_C"/>
    <property type="match status" value="1"/>
</dbReference>
<feature type="compositionally biased region" description="Acidic residues" evidence="1">
    <location>
        <begin position="324"/>
        <end position="342"/>
    </location>
</feature>
<comment type="caution">
    <text evidence="3">The sequence shown here is derived from an EMBL/GenBank/DDBJ whole genome shotgun (WGS) entry which is preliminary data.</text>
</comment>
<dbReference type="PANTHER" id="PTHR11188">
    <property type="entry name" value="ARRESTIN DOMAIN CONTAINING PROTEIN"/>
    <property type="match status" value="1"/>
</dbReference>
<feature type="compositionally biased region" description="Polar residues" evidence="1">
    <location>
        <begin position="345"/>
        <end position="359"/>
    </location>
</feature>
<dbReference type="SUPFAM" id="SSF81296">
    <property type="entry name" value="E set domains"/>
    <property type="match status" value="2"/>
</dbReference>
<feature type="compositionally biased region" description="Acidic residues" evidence="1">
    <location>
        <begin position="529"/>
        <end position="541"/>
    </location>
</feature>
<feature type="compositionally biased region" description="Low complexity" evidence="1">
    <location>
        <begin position="365"/>
        <end position="375"/>
    </location>
</feature>